<comment type="caution">
    <text evidence="8">The sequence shown here is derived from an EMBL/GenBank/DDBJ whole genome shotgun (WGS) entry which is preliminary data.</text>
</comment>
<keyword evidence="5 7" id="KW-0472">Membrane</keyword>
<keyword evidence="4 7" id="KW-1133">Transmembrane helix</keyword>
<dbReference type="PANTHER" id="PTHR31815">
    <property type="entry name" value="AGAP005329-PA"/>
    <property type="match status" value="1"/>
</dbReference>
<feature type="region of interest" description="Disordered" evidence="6">
    <location>
        <begin position="392"/>
        <end position="524"/>
    </location>
</feature>
<gene>
    <name evidence="8" type="primary">Tmem200c</name>
    <name evidence="8" type="ORF">ALELAT_R05038</name>
</gene>
<dbReference type="PANTHER" id="PTHR31815:SF2">
    <property type="entry name" value="TRANSMEMBRANE PROTEIN 200C"/>
    <property type="match status" value="1"/>
</dbReference>
<feature type="region of interest" description="Disordered" evidence="6">
    <location>
        <begin position="85"/>
        <end position="141"/>
    </location>
</feature>
<evidence type="ECO:0000256" key="6">
    <source>
        <dbReference type="SAM" id="MobiDB-lite"/>
    </source>
</evidence>
<feature type="transmembrane region" description="Helical" evidence="7">
    <location>
        <begin position="53"/>
        <end position="75"/>
    </location>
</feature>
<feature type="non-terminal residue" evidence="8">
    <location>
        <position position="549"/>
    </location>
</feature>
<dbReference type="Proteomes" id="UP000562322">
    <property type="component" value="Unassembled WGS sequence"/>
</dbReference>
<feature type="compositionally biased region" description="Basic residues" evidence="6">
    <location>
        <begin position="25"/>
        <end position="36"/>
    </location>
</feature>
<accession>A0A7L0WJR5</accession>
<feature type="region of interest" description="Disordered" evidence="6">
    <location>
        <begin position="342"/>
        <end position="364"/>
    </location>
</feature>
<proteinExistence type="inferred from homology"/>
<dbReference type="EMBL" id="VXAV01008453">
    <property type="protein sequence ID" value="NXL91861.1"/>
    <property type="molecule type" value="Genomic_DNA"/>
</dbReference>
<feature type="compositionally biased region" description="Basic and acidic residues" evidence="6">
    <location>
        <begin position="495"/>
        <end position="510"/>
    </location>
</feature>
<feature type="non-terminal residue" evidence="8">
    <location>
        <position position="1"/>
    </location>
</feature>
<protein>
    <submittedName>
        <fullName evidence="8">T200C protein</fullName>
    </submittedName>
</protein>
<sequence length="549" mass="58197">MIATGGLLRISARKQDPLRPQSQIPKRKRKAKKKRKNDVVVVKGKLKLCSISGLIALCGILVLLVGIALAVVGYWPKPSQVYREGSVSGGRHLAPQSGTPKNRSRSQEGAQAGIHPESPPRANSSTAATNRGFPQSPPTSSSPQASVGFLFHLFSSYLHSDKLKVLGPLIMGIGIFLFICANAVLHENRDKKTKIINLRDLYSTVIDAHSLRAKDGGTSASAPLNGFVNYVQSRGLEIKPGGEGLGAAAMLAKSSWPPGLGTSFSPPDLASSPRRSSFCTPPQPPSLAEAVYSIYRERAALAGRTFASPPCSPPESWGQRSTASSIVGSSLSAFTLLPLAQSGRGGGWQRPPGERGAQEIPRGGVELSLTDLSSSHVEGGCRTRRHKLVLRRQSTSCLPDTRRPLSPEPPQSPAVSGGLDSNLLVKASSSYSKSLDLGGSPPSTPPAITRSDSQSSQSEPSSSNKGYSHLEEAGTSLESVANTPASKIQDCEGEAAEKMDPLKATSREQTGEQSQQTQRQYTNKEKLFMISRSHAALGLEDGELESTGI</sequence>
<dbReference type="OrthoDB" id="9994280at2759"/>
<feature type="compositionally biased region" description="Low complexity" evidence="6">
    <location>
        <begin position="511"/>
        <end position="520"/>
    </location>
</feature>
<keyword evidence="3 7" id="KW-0812">Transmembrane</keyword>
<organism evidence="8 9">
    <name type="scientific">Alectura lathami</name>
    <name type="common">Australian brush turkey</name>
    <dbReference type="NCBI Taxonomy" id="81907"/>
    <lineage>
        <taxon>Eukaryota</taxon>
        <taxon>Metazoa</taxon>
        <taxon>Chordata</taxon>
        <taxon>Craniata</taxon>
        <taxon>Vertebrata</taxon>
        <taxon>Euteleostomi</taxon>
        <taxon>Archelosauria</taxon>
        <taxon>Archosauria</taxon>
        <taxon>Dinosauria</taxon>
        <taxon>Saurischia</taxon>
        <taxon>Theropoda</taxon>
        <taxon>Coelurosauria</taxon>
        <taxon>Aves</taxon>
        <taxon>Neognathae</taxon>
        <taxon>Galloanserae</taxon>
        <taxon>Galliformes</taxon>
        <taxon>Megapodiidae</taxon>
        <taxon>Alectura</taxon>
    </lineage>
</organism>
<dbReference type="InterPro" id="IPR018787">
    <property type="entry name" value="DUF2371_TMEM200"/>
</dbReference>
<dbReference type="Pfam" id="PF10177">
    <property type="entry name" value="DUF2371"/>
    <property type="match status" value="1"/>
</dbReference>
<name>A0A7L0WJR5_ALELA</name>
<keyword evidence="9" id="KW-1185">Reference proteome</keyword>
<dbReference type="AlphaFoldDB" id="A0A7L0WJR5"/>
<evidence type="ECO:0000256" key="4">
    <source>
        <dbReference type="ARBA" id="ARBA00022989"/>
    </source>
</evidence>
<comment type="similarity">
    <text evidence="2">Belongs to the TMEM200 family.</text>
</comment>
<evidence type="ECO:0000313" key="9">
    <source>
        <dbReference type="Proteomes" id="UP000562322"/>
    </source>
</evidence>
<feature type="region of interest" description="Disordered" evidence="6">
    <location>
        <begin position="14"/>
        <end position="37"/>
    </location>
</feature>
<evidence type="ECO:0000313" key="8">
    <source>
        <dbReference type="EMBL" id="NXL91861.1"/>
    </source>
</evidence>
<feature type="region of interest" description="Disordered" evidence="6">
    <location>
        <begin position="262"/>
        <end position="283"/>
    </location>
</feature>
<evidence type="ECO:0000256" key="2">
    <source>
        <dbReference type="ARBA" id="ARBA00005308"/>
    </source>
</evidence>
<evidence type="ECO:0000256" key="3">
    <source>
        <dbReference type="ARBA" id="ARBA00022692"/>
    </source>
</evidence>
<feature type="compositionally biased region" description="Polar residues" evidence="6">
    <location>
        <begin position="121"/>
        <end position="133"/>
    </location>
</feature>
<feature type="transmembrane region" description="Helical" evidence="7">
    <location>
        <begin position="165"/>
        <end position="185"/>
    </location>
</feature>
<evidence type="ECO:0000256" key="1">
    <source>
        <dbReference type="ARBA" id="ARBA00004141"/>
    </source>
</evidence>
<evidence type="ECO:0000256" key="7">
    <source>
        <dbReference type="SAM" id="Phobius"/>
    </source>
</evidence>
<dbReference type="GO" id="GO:0016020">
    <property type="term" value="C:membrane"/>
    <property type="evidence" value="ECO:0007669"/>
    <property type="project" value="UniProtKB-SubCell"/>
</dbReference>
<comment type="subcellular location">
    <subcellularLocation>
        <location evidence="1">Membrane</location>
        <topology evidence="1">Multi-pass membrane protein</topology>
    </subcellularLocation>
</comment>
<feature type="compositionally biased region" description="Low complexity" evidence="6">
    <location>
        <begin position="451"/>
        <end position="463"/>
    </location>
</feature>
<evidence type="ECO:0000256" key="5">
    <source>
        <dbReference type="ARBA" id="ARBA00023136"/>
    </source>
</evidence>
<feature type="compositionally biased region" description="Polar residues" evidence="6">
    <location>
        <begin position="476"/>
        <end position="486"/>
    </location>
</feature>
<reference evidence="8 9" key="1">
    <citation type="submission" date="2019-09" db="EMBL/GenBank/DDBJ databases">
        <title>Bird 10,000 Genomes (B10K) Project - Family phase.</title>
        <authorList>
            <person name="Zhang G."/>
        </authorList>
    </citation>
    <scope>NUCLEOTIDE SEQUENCE [LARGE SCALE GENOMIC DNA]</scope>
    <source>
        <strain evidence="8">B10K-DU-001-39</strain>
        <tissue evidence="8">Muscle</tissue>
    </source>
</reference>